<dbReference type="EMBL" id="CM037156">
    <property type="protein sequence ID" value="KAH7837527.1"/>
    <property type="molecule type" value="Genomic_DNA"/>
</dbReference>
<organism evidence="1 2">
    <name type="scientific">Vaccinium darrowii</name>
    <dbReference type="NCBI Taxonomy" id="229202"/>
    <lineage>
        <taxon>Eukaryota</taxon>
        <taxon>Viridiplantae</taxon>
        <taxon>Streptophyta</taxon>
        <taxon>Embryophyta</taxon>
        <taxon>Tracheophyta</taxon>
        <taxon>Spermatophyta</taxon>
        <taxon>Magnoliopsida</taxon>
        <taxon>eudicotyledons</taxon>
        <taxon>Gunneridae</taxon>
        <taxon>Pentapetalae</taxon>
        <taxon>asterids</taxon>
        <taxon>Ericales</taxon>
        <taxon>Ericaceae</taxon>
        <taxon>Vaccinioideae</taxon>
        <taxon>Vaccinieae</taxon>
        <taxon>Vaccinium</taxon>
    </lineage>
</organism>
<comment type="caution">
    <text evidence="1">The sequence shown here is derived from an EMBL/GenBank/DDBJ whole genome shotgun (WGS) entry which is preliminary data.</text>
</comment>
<evidence type="ECO:0000313" key="2">
    <source>
        <dbReference type="Proteomes" id="UP000828048"/>
    </source>
</evidence>
<reference evidence="1 2" key="1">
    <citation type="journal article" date="2021" name="Hortic Res">
        <title>High-quality reference genome and annotation aids understanding of berry development for evergreen blueberry (Vaccinium darrowii).</title>
        <authorList>
            <person name="Yu J."/>
            <person name="Hulse-Kemp A.M."/>
            <person name="Babiker E."/>
            <person name="Staton M."/>
        </authorList>
    </citation>
    <scope>NUCLEOTIDE SEQUENCE [LARGE SCALE GENOMIC DNA]</scope>
    <source>
        <strain evidence="2">cv. NJ 8807/NJ 8810</strain>
        <tissue evidence="1">Young leaf</tissue>
    </source>
</reference>
<dbReference type="Proteomes" id="UP000828048">
    <property type="component" value="Chromosome 6"/>
</dbReference>
<sequence length="136" mass="14730">MLEVACGRRPIEPQQSPDEVVLVSWVSEKWKEGAILKTSDPRLGGDYLEEEMELVLKLGLLCSKSDAATRPSMRQLIQYLDGDVLLPEIIHVSKSIGTIGLGNEASSTFVKPVLSSIVMSSSPSISSTESILNSGR</sequence>
<proteinExistence type="predicted"/>
<evidence type="ECO:0000313" key="1">
    <source>
        <dbReference type="EMBL" id="KAH7837527.1"/>
    </source>
</evidence>
<name>A0ACB7X9T7_9ERIC</name>
<keyword evidence="2" id="KW-1185">Reference proteome</keyword>
<accession>A0ACB7X9T7</accession>
<protein>
    <submittedName>
        <fullName evidence="1">Uncharacterized protein</fullName>
    </submittedName>
</protein>
<gene>
    <name evidence="1" type="ORF">Vadar_014844</name>
</gene>